<dbReference type="PANTHER" id="PTHR47691:SF3">
    <property type="entry name" value="HTH-TYPE TRANSCRIPTIONAL REGULATOR RV0890C-RELATED"/>
    <property type="match status" value="1"/>
</dbReference>
<evidence type="ECO:0000313" key="1">
    <source>
        <dbReference type="EMBL" id="GAA2640283.1"/>
    </source>
</evidence>
<name>A0ABP6DDL3_9ACTN</name>
<evidence type="ECO:0000313" key="2">
    <source>
        <dbReference type="Proteomes" id="UP001501509"/>
    </source>
</evidence>
<dbReference type="Gene3D" id="1.25.40.10">
    <property type="entry name" value="Tetratricopeptide repeat domain"/>
    <property type="match status" value="1"/>
</dbReference>
<dbReference type="PANTHER" id="PTHR47691">
    <property type="entry name" value="REGULATOR-RELATED"/>
    <property type="match status" value="1"/>
</dbReference>
<keyword evidence="2" id="KW-1185">Reference proteome</keyword>
<accession>A0ABP6DDL3</accession>
<comment type="caution">
    <text evidence="1">The sequence shown here is derived from an EMBL/GenBank/DDBJ whole genome shotgun (WGS) entry which is preliminary data.</text>
</comment>
<reference evidence="2" key="1">
    <citation type="journal article" date="2019" name="Int. J. Syst. Evol. Microbiol.">
        <title>The Global Catalogue of Microorganisms (GCM) 10K type strain sequencing project: providing services to taxonomists for standard genome sequencing and annotation.</title>
        <authorList>
            <consortium name="The Broad Institute Genomics Platform"/>
            <consortium name="The Broad Institute Genome Sequencing Center for Infectious Disease"/>
            <person name="Wu L."/>
            <person name="Ma J."/>
        </authorList>
    </citation>
    <scope>NUCLEOTIDE SEQUENCE [LARGE SCALE GENOMIC DNA]</scope>
    <source>
        <strain evidence="2">JCM 6833</strain>
    </source>
</reference>
<gene>
    <name evidence="1" type="ORF">GCM10010411_95680</name>
</gene>
<sequence>MTFRESPGLWRRALALGGLAGLLRRAGWPGLEEEYAMTVCSAALVTEMSSEPGPTPESLRHALDGVLGWVPEKPRHPALIVARGAAAILTGDFAAAKRAIRDVHDHPDPWVRAISRVALGFMAMNDGDIATAAAELHAGLAGFRALGDRWGMITALSGALQVALARGEAEEAVRLGEEAYGYAAEGVSPEQGGTVLIQLARARAETGDFARARADLERAIGDMERIGEYAEAANGHLSLSDLARREGDLAAVRAQLERARELIEPRAERADVRQVCARTFSHLGRMAQQDGDLEAAARWHGRALRDVAGRVLIGNPTFAELIEGVAALDSARGDHEHAAELLGAAHGLRGYQDSWSIDAADVTSAAEDALGEEAFAEAYDRGRGLSRENVLARVT</sequence>
<dbReference type="Proteomes" id="UP001501509">
    <property type="component" value="Unassembled WGS sequence"/>
</dbReference>
<protein>
    <recommendedName>
        <fullName evidence="3">Tetratricopeptide repeat protein</fullName>
    </recommendedName>
</protein>
<evidence type="ECO:0008006" key="3">
    <source>
        <dbReference type="Google" id="ProtNLM"/>
    </source>
</evidence>
<organism evidence="1 2">
    <name type="scientific">Actinomadura fulvescens</name>
    <dbReference type="NCBI Taxonomy" id="46160"/>
    <lineage>
        <taxon>Bacteria</taxon>
        <taxon>Bacillati</taxon>
        <taxon>Actinomycetota</taxon>
        <taxon>Actinomycetes</taxon>
        <taxon>Streptosporangiales</taxon>
        <taxon>Thermomonosporaceae</taxon>
        <taxon>Actinomadura</taxon>
    </lineage>
</organism>
<proteinExistence type="predicted"/>
<dbReference type="SUPFAM" id="SSF48452">
    <property type="entry name" value="TPR-like"/>
    <property type="match status" value="1"/>
</dbReference>
<dbReference type="EMBL" id="BAAATD010000035">
    <property type="protein sequence ID" value="GAA2640283.1"/>
    <property type="molecule type" value="Genomic_DNA"/>
</dbReference>
<dbReference type="InterPro" id="IPR011990">
    <property type="entry name" value="TPR-like_helical_dom_sf"/>
</dbReference>